<dbReference type="PANTHER" id="PTHR23282">
    <property type="entry name" value="APICAL ENDOSOMAL GLYCOPROTEIN PRECURSOR"/>
    <property type="match status" value="1"/>
</dbReference>
<evidence type="ECO:0000259" key="19">
    <source>
        <dbReference type="PROSITE" id="PS50060"/>
    </source>
</evidence>
<evidence type="ECO:0000256" key="16">
    <source>
        <dbReference type="PROSITE-ProRule" id="PRU00124"/>
    </source>
</evidence>
<evidence type="ECO:0000256" key="2">
    <source>
        <dbReference type="ARBA" id="ARBA00011902"/>
    </source>
</evidence>
<dbReference type="Gene3D" id="4.10.400.10">
    <property type="entry name" value="Low-density Lipoprotein Receptor"/>
    <property type="match status" value="1"/>
</dbReference>
<comment type="subcellular location">
    <subcellularLocation>
        <location evidence="1">Cell membrane</location>
        <topology evidence="1">Single-pass type I membrane protein</topology>
    </subcellularLocation>
</comment>
<dbReference type="GO" id="GO:0004714">
    <property type="term" value="F:transmembrane receptor protein tyrosine kinase activity"/>
    <property type="evidence" value="ECO:0007669"/>
    <property type="project" value="UniProtKB-EC"/>
</dbReference>
<dbReference type="InterPro" id="IPR002172">
    <property type="entry name" value="LDrepeatLR_classA_rpt"/>
</dbReference>
<evidence type="ECO:0000256" key="14">
    <source>
        <dbReference type="ARBA" id="ARBA00023170"/>
    </source>
</evidence>
<comment type="caution">
    <text evidence="20">The sequence shown here is derived from an EMBL/GenBank/DDBJ whole genome shotgun (WGS) entry which is preliminary data.</text>
</comment>
<evidence type="ECO:0000256" key="17">
    <source>
        <dbReference type="SAM" id="MobiDB-lite"/>
    </source>
</evidence>
<keyword evidence="13 16" id="KW-1015">Disulfide bond</keyword>
<dbReference type="SMART" id="SM00192">
    <property type="entry name" value="LDLa"/>
    <property type="match status" value="1"/>
</dbReference>
<keyword evidence="14" id="KW-0675">Receptor</keyword>
<dbReference type="InterPro" id="IPR055163">
    <property type="entry name" value="ALK/LTK-like_GRD"/>
</dbReference>
<evidence type="ECO:0000313" key="20">
    <source>
        <dbReference type="EMBL" id="KAK2727737.1"/>
    </source>
</evidence>
<dbReference type="Pfam" id="PF12810">
    <property type="entry name" value="ALK_LTK_GRD"/>
    <property type="match status" value="1"/>
</dbReference>
<dbReference type="PROSITE" id="PS01209">
    <property type="entry name" value="LDLRA_1"/>
    <property type="match status" value="1"/>
</dbReference>
<keyword evidence="5" id="KW-0812">Transmembrane</keyword>
<feature type="disulfide bond" evidence="16">
    <location>
        <begin position="262"/>
        <end position="280"/>
    </location>
</feature>
<feature type="compositionally biased region" description="Basic and acidic residues" evidence="17">
    <location>
        <begin position="125"/>
        <end position="135"/>
    </location>
</feature>
<evidence type="ECO:0000256" key="9">
    <source>
        <dbReference type="ARBA" id="ARBA00022840"/>
    </source>
</evidence>
<evidence type="ECO:0000256" key="11">
    <source>
        <dbReference type="ARBA" id="ARBA00023136"/>
    </source>
</evidence>
<sequence length="697" mass="77926">MFLCLRLQKEWIFMCVVTLAVNTHLCEGLSCDFESECQWNITYNDNSTTVVEVVSAAAGIRNKGLNSGPTTDGNGDPFGHFLFVQQTSAKSKNPACRQHRIALSGKESSNNQKDERRLKKNKKKERIEEERKRSEDYDEVSCNNIAAISSPQMINTGDGCKLRLKTHMNNFEGGKVKIILEDASHAIVASAVPVNSLNKWQSFTANLYARPQPFRVTIEIEFGRGVPAHLALDDIHFEQCTTELPSRIDCEVDSGLPEMFQCSDSRCVSRDRVCDLKTDCPDQSDEGKECNALPKEAYCDFEKDWCGWKSDDANYHWVRFQGNTDRTATGPQFDSTFKNTSGHFLYVNMSQISLFAERAHLDSSKFYPPPHYHSNRSSPYHGSCQFRFSYHMHGPHIGELVLTYIEDGYRTKTSKDRQEVLWNKQNAQGNVWRREVVTLPQNIKNMYFLRFSASRGIGTNGDMAIDDVSFSPECFGLRVNEEHLRGYNYSSWKNMHAGNSFPHYYFKTCGARGRHGPTLSQCMKAYNGTNVTIQMNERVMPGLQIWTVPRTEIYTIFAKGASGGMAMSGKTNRTGGMGAGVRAVLTLTAGQKLHMVIGQEGLGKPEQLLLGKRGSSHFRSKGRNDVKRKSGGGGGATYIYKTDIRTGQSIPLVIAAGGGGAGWNQPDEVEDIDGRGFNFSFSMEHGRSGYEHDTLSG</sequence>
<evidence type="ECO:0000256" key="10">
    <source>
        <dbReference type="ARBA" id="ARBA00022989"/>
    </source>
</evidence>
<gene>
    <name evidence="20" type="ORF">QYM36_008280</name>
</gene>
<evidence type="ECO:0000256" key="13">
    <source>
        <dbReference type="ARBA" id="ARBA00023157"/>
    </source>
</evidence>
<keyword evidence="4" id="KW-0808">Transferase</keyword>
<reference evidence="20" key="1">
    <citation type="submission" date="2023-07" db="EMBL/GenBank/DDBJ databases">
        <title>Chromosome-level genome assembly of Artemia franciscana.</title>
        <authorList>
            <person name="Jo E."/>
        </authorList>
    </citation>
    <scope>NUCLEOTIDE SEQUENCE</scope>
    <source>
        <tissue evidence="20">Whole body</tissue>
    </source>
</reference>
<evidence type="ECO:0000256" key="4">
    <source>
        <dbReference type="ARBA" id="ARBA00022679"/>
    </source>
</evidence>
<dbReference type="InterPro" id="IPR013320">
    <property type="entry name" value="ConA-like_dom_sf"/>
</dbReference>
<evidence type="ECO:0000256" key="1">
    <source>
        <dbReference type="ARBA" id="ARBA00004251"/>
    </source>
</evidence>
<name>A0AA88LEL9_ARTSF</name>
<dbReference type="PROSITE" id="PS50068">
    <property type="entry name" value="LDLRA_2"/>
    <property type="match status" value="1"/>
</dbReference>
<feature type="domain" description="MAM" evidence="19">
    <location>
        <begin position="297"/>
        <end position="476"/>
    </location>
</feature>
<evidence type="ECO:0000313" key="21">
    <source>
        <dbReference type="Proteomes" id="UP001187531"/>
    </source>
</evidence>
<accession>A0AA88LEL9</accession>
<dbReference type="InterPro" id="IPR051560">
    <property type="entry name" value="MAM_domain-containing"/>
</dbReference>
<dbReference type="InterPro" id="IPR000998">
    <property type="entry name" value="MAM_dom"/>
</dbReference>
<dbReference type="GO" id="GO:0005524">
    <property type="term" value="F:ATP binding"/>
    <property type="evidence" value="ECO:0007669"/>
    <property type="project" value="UniProtKB-KW"/>
</dbReference>
<feature type="domain" description="MAM" evidence="19">
    <location>
        <begin position="29"/>
        <end position="242"/>
    </location>
</feature>
<feature type="region of interest" description="Disordered" evidence="17">
    <location>
        <begin position="101"/>
        <end position="135"/>
    </location>
</feature>
<evidence type="ECO:0000256" key="18">
    <source>
        <dbReference type="SAM" id="SignalP"/>
    </source>
</evidence>
<keyword evidence="15" id="KW-0325">Glycoprotein</keyword>
<evidence type="ECO:0000256" key="8">
    <source>
        <dbReference type="ARBA" id="ARBA00022777"/>
    </source>
</evidence>
<keyword evidence="8" id="KW-0418">Kinase</keyword>
<dbReference type="AlphaFoldDB" id="A0AA88LEL9"/>
<evidence type="ECO:0000256" key="15">
    <source>
        <dbReference type="ARBA" id="ARBA00023180"/>
    </source>
</evidence>
<evidence type="ECO:0000256" key="6">
    <source>
        <dbReference type="ARBA" id="ARBA00022729"/>
    </source>
</evidence>
<comment type="caution">
    <text evidence="16">Lacks conserved residue(s) required for the propagation of feature annotation.</text>
</comment>
<dbReference type="Proteomes" id="UP001187531">
    <property type="component" value="Unassembled WGS sequence"/>
</dbReference>
<dbReference type="PROSITE" id="PS50060">
    <property type="entry name" value="MAM_2"/>
    <property type="match status" value="2"/>
</dbReference>
<keyword evidence="12" id="KW-0829">Tyrosine-protein kinase</keyword>
<dbReference type="SUPFAM" id="SSF49899">
    <property type="entry name" value="Concanavalin A-like lectins/glucanases"/>
    <property type="match status" value="2"/>
</dbReference>
<dbReference type="CDD" id="cd00112">
    <property type="entry name" value="LDLa"/>
    <property type="match status" value="1"/>
</dbReference>
<keyword evidence="21" id="KW-1185">Reference proteome</keyword>
<evidence type="ECO:0000256" key="5">
    <source>
        <dbReference type="ARBA" id="ARBA00022692"/>
    </source>
</evidence>
<evidence type="ECO:0000256" key="12">
    <source>
        <dbReference type="ARBA" id="ARBA00023137"/>
    </source>
</evidence>
<dbReference type="SMART" id="SM00137">
    <property type="entry name" value="MAM"/>
    <property type="match status" value="1"/>
</dbReference>
<protein>
    <recommendedName>
        <fullName evidence="2">receptor protein-tyrosine kinase</fullName>
        <ecNumber evidence="2">2.7.10.1</ecNumber>
    </recommendedName>
</protein>
<keyword evidence="9" id="KW-0067">ATP-binding</keyword>
<dbReference type="InterPro" id="IPR023415">
    <property type="entry name" value="LDLR_class-A_CS"/>
</dbReference>
<evidence type="ECO:0000256" key="7">
    <source>
        <dbReference type="ARBA" id="ARBA00022741"/>
    </source>
</evidence>
<feature type="chain" id="PRO_5041722516" description="receptor protein-tyrosine kinase" evidence="18">
    <location>
        <begin position="29"/>
        <end position="697"/>
    </location>
</feature>
<dbReference type="CDD" id="cd06263">
    <property type="entry name" value="MAM"/>
    <property type="match status" value="1"/>
</dbReference>
<keyword evidence="3" id="KW-1003">Cell membrane</keyword>
<dbReference type="FunFam" id="2.60.120.200:FF:000193">
    <property type="entry name" value="Tyrosine-protein kinase receptor"/>
    <property type="match status" value="1"/>
</dbReference>
<feature type="signal peptide" evidence="18">
    <location>
        <begin position="1"/>
        <end position="28"/>
    </location>
</feature>
<dbReference type="Pfam" id="PF00057">
    <property type="entry name" value="Ldl_recept_a"/>
    <property type="match status" value="1"/>
</dbReference>
<dbReference type="Pfam" id="PF00629">
    <property type="entry name" value="MAM"/>
    <property type="match status" value="2"/>
</dbReference>
<dbReference type="PANTHER" id="PTHR23282:SF146">
    <property type="entry name" value="RT07201P-RELATED"/>
    <property type="match status" value="1"/>
</dbReference>
<dbReference type="Gene3D" id="2.60.120.200">
    <property type="match status" value="2"/>
</dbReference>
<dbReference type="GO" id="GO:0005886">
    <property type="term" value="C:plasma membrane"/>
    <property type="evidence" value="ECO:0007669"/>
    <property type="project" value="UniProtKB-SubCell"/>
</dbReference>
<organism evidence="20 21">
    <name type="scientific">Artemia franciscana</name>
    <name type="common">Brine shrimp</name>
    <name type="synonym">Artemia sanfranciscana</name>
    <dbReference type="NCBI Taxonomy" id="6661"/>
    <lineage>
        <taxon>Eukaryota</taxon>
        <taxon>Metazoa</taxon>
        <taxon>Ecdysozoa</taxon>
        <taxon>Arthropoda</taxon>
        <taxon>Crustacea</taxon>
        <taxon>Branchiopoda</taxon>
        <taxon>Anostraca</taxon>
        <taxon>Artemiidae</taxon>
        <taxon>Artemia</taxon>
    </lineage>
</organism>
<keyword evidence="6 18" id="KW-0732">Signal</keyword>
<evidence type="ECO:0000256" key="3">
    <source>
        <dbReference type="ARBA" id="ARBA00022475"/>
    </source>
</evidence>
<keyword evidence="7" id="KW-0547">Nucleotide-binding</keyword>
<dbReference type="EC" id="2.7.10.1" evidence="2"/>
<dbReference type="InterPro" id="IPR036055">
    <property type="entry name" value="LDL_receptor-like_sf"/>
</dbReference>
<keyword evidence="10" id="KW-1133">Transmembrane helix</keyword>
<dbReference type="EMBL" id="JAVRJZ010000001">
    <property type="protein sequence ID" value="KAK2727737.1"/>
    <property type="molecule type" value="Genomic_DNA"/>
</dbReference>
<proteinExistence type="predicted"/>
<keyword evidence="11" id="KW-0472">Membrane</keyword>
<dbReference type="SUPFAM" id="SSF57424">
    <property type="entry name" value="LDL receptor-like module"/>
    <property type="match status" value="1"/>
</dbReference>